<comment type="caution">
    <text evidence="2">The sequence shown here is derived from an EMBL/GenBank/DDBJ whole genome shotgun (WGS) entry which is preliminary data.</text>
</comment>
<gene>
    <name evidence="2" type="ORF">HGRIS_002183</name>
</gene>
<keyword evidence="1" id="KW-0812">Transmembrane</keyword>
<evidence type="ECO:0000313" key="2">
    <source>
        <dbReference type="EMBL" id="KAL0956009.1"/>
    </source>
</evidence>
<evidence type="ECO:0000313" key="3">
    <source>
        <dbReference type="Proteomes" id="UP001556367"/>
    </source>
</evidence>
<sequence>MSQGPQMVGYEVTCSIIVLFFEAVNILIVLSLTAIDPTRMDVDRVLAALQLTSLIKAGLWIVYFLPLIFSCVVVAVRYDRHVWFRDIDDSPSPFPPSVILGFLCPCLATSNSGSPSSVLHYDALRPHALGHICVANCDCTTKPPIGSSAPASPQEADCQPSTAGSSFISLDFESRPDEQLNCTPDEETALPIHRIASSSSLSRSLVRIPNDIQRRDSTSISFGAA</sequence>
<feature type="transmembrane region" description="Helical" evidence="1">
    <location>
        <begin position="12"/>
        <end position="35"/>
    </location>
</feature>
<proteinExistence type="predicted"/>
<keyword evidence="1" id="KW-0472">Membrane</keyword>
<feature type="transmembrane region" description="Helical" evidence="1">
    <location>
        <begin position="55"/>
        <end position="76"/>
    </location>
</feature>
<evidence type="ECO:0000256" key="1">
    <source>
        <dbReference type="SAM" id="Phobius"/>
    </source>
</evidence>
<reference evidence="3" key="1">
    <citation type="submission" date="2024-06" db="EMBL/GenBank/DDBJ databases">
        <title>Multi-omics analyses provide insights into the biosynthesis of the anticancer antibiotic pleurotin in Hohenbuehelia grisea.</title>
        <authorList>
            <person name="Weaver J.A."/>
            <person name="Alberti F."/>
        </authorList>
    </citation>
    <scope>NUCLEOTIDE SEQUENCE [LARGE SCALE GENOMIC DNA]</scope>
    <source>
        <strain evidence="3">T-177</strain>
    </source>
</reference>
<protein>
    <submittedName>
        <fullName evidence="2">Uncharacterized protein</fullName>
    </submittedName>
</protein>
<name>A0ABR3JJQ4_9AGAR</name>
<keyword evidence="3" id="KW-1185">Reference proteome</keyword>
<dbReference type="Proteomes" id="UP001556367">
    <property type="component" value="Unassembled WGS sequence"/>
</dbReference>
<keyword evidence="1" id="KW-1133">Transmembrane helix</keyword>
<organism evidence="2 3">
    <name type="scientific">Hohenbuehelia grisea</name>
    <dbReference type="NCBI Taxonomy" id="104357"/>
    <lineage>
        <taxon>Eukaryota</taxon>
        <taxon>Fungi</taxon>
        <taxon>Dikarya</taxon>
        <taxon>Basidiomycota</taxon>
        <taxon>Agaricomycotina</taxon>
        <taxon>Agaricomycetes</taxon>
        <taxon>Agaricomycetidae</taxon>
        <taxon>Agaricales</taxon>
        <taxon>Pleurotineae</taxon>
        <taxon>Pleurotaceae</taxon>
        <taxon>Hohenbuehelia</taxon>
    </lineage>
</organism>
<dbReference type="EMBL" id="JASNQZ010000006">
    <property type="protein sequence ID" value="KAL0956009.1"/>
    <property type="molecule type" value="Genomic_DNA"/>
</dbReference>
<accession>A0ABR3JJQ4</accession>